<evidence type="ECO:0000256" key="3">
    <source>
        <dbReference type="SAM" id="SignalP"/>
    </source>
</evidence>
<sequence length="1756" mass="193289">MKPFRAALFALIVLLSAACSRPASDIVESSTNGLSGVRMPVQVTLREGVELAEDDLEDAVSFTPSADVEVSRLGVRTLRIVPKSPLKSDTRYKVALDASKLTGGKAKGVAEFEFSTPKLRFSYNPCWLQQSDDLKYYVLVGETVSSDYAADDYVEQRLKIKGLLKPEVTWTHSEDGTVHKYRVENIPTRSDESYKLTLDFDLDPKRNVEMEVPRKGEYIVLDHTVQTEPLAVVVTFSEPLKPNQDFRNLIRFDPKFRTSVDRNRLYIYPETQLTGNYEVEISREVQNKAGRRLDESYTFTAALPSQAPAIRFTGKGSILPSSNRMSLLFESVNFARARVRVRKIFANNLLQFFQRNYYGDTYFSDMEYVSRIVRDTTIDLGDKASTRLDRTNSYSLDLSRLITDSRKSMYLLEIKGVDPLIPVESNDYDYYFGDYRTYAERSKVVIQSDIGIICKSSGDGELIVYTTDLVSARPKGSCKVRAYDRQNQQLAEAVTDSEGRAVLKCGDEPYTVLAEANGDAAFVRVERGAALSLSNFDVGGTTDTKGIKGYLFGERGVWRPGDEIYLTLIVASDNPLPENHPASLEFYNPNGQLVQSAVSSGSTDGIHTFKLRTTPASPTGIWRAKATFGGATFEKNIRVDAVKPNRMKIEMRLGDGQTVDAKEFTGRLTARWLHGAPAAGSKVTLQAQLSQIPTRFKGYPDYSFDDATKQFAPEEREIVSGTTGTDGALQLTTDRLSSLEGLSPGMLNGKFTVKVFEKSGDFSVDQQIAAVSPYNAYFGIGVTAQQSDWGEEYLDSKRDHALRLVLLDARGRPATGTEEATVTVYRMSSYWWWDASSAASQARYAKSALNAQYKTLRATLSNGTGQVTMRWSAGDYGYYLIRVTGARQAHSATCVVCVSSSDHRGGISSVTDAATRLAIARDKDKYVPGDKAKITIPSSPGARALVSVESGSFVRESRWIACTDRQTSFEIPVREGMAPNVYVSVTLVQPHGNTLNDAPIRLFGVLRLPVEDAGTRLAPVVEMPESVKPESEITIRVRERNGRRMSYVLALVDEGLLGLTRFRTPDPYLYFNATEALGVRTWDLFDHVIGAYGGRIEQLFAIGGDAEQPNTGALRAQRFKPVVRFLGAEKLGAGKTNTHKIALPPYFGSVRVMVVASNGRAFGSAAKEVAVKKPLLVQATLPRVVSTEEEIELPVTVFALEKGVGKTDVRVSVNEAFSVVGPQSRSVVLGDEGEQVVTFRLKAGRQTGIGKVRVTAASSGDNSASEIEIDVREPNPYVTTSEEHILQPGETVSVKPLKSSGTARLELSSIPPIDLSRRLEYLVRYPHGCIEQITSGAFPQLYLHSIAECDEEMLQDIDRNIKSVLSRLGGYQLSNGAFAYWSGGTSPSEWGTAYAVHFMAEAAKYGYAVDRTTLERALKYLRGNTFDNPLTLAYAQYVLALAGTPDRGAMNRLRERSAQAGSDARWLLAAAYALDGNRKVAEELTAQTAGTAAPKADPYDGTYNSPERQMAIVLMTQTLLGQREAAFRTALKMSDILKKDKWLSTQSTAWMLNTLANFASTGQTGIDARIGREPIRSAKSIASMPLTAPTEVRNTGTGSLHLVVSQSYTPGKGEEAEAASSLKIDVRYRDMNGAPLDPRSVAVSTDFYAVVTVTNTSGYERYADLALTHIVPAGWEITSERDLSTVTYQDIRDDRVLSYFDLRSGESKEIPIKLTATYKGRYYLPSVCCEAMYDNSVRALRKGEWVEVVGQTPAGN</sequence>
<keyword evidence="2 3" id="KW-0732">Signal</keyword>
<protein>
    <submittedName>
        <fullName evidence="6">Alpha-2-macroglobulin</fullName>
    </submittedName>
</protein>
<dbReference type="Gene3D" id="2.60.40.1930">
    <property type="match status" value="1"/>
</dbReference>
<feature type="domain" description="Alpha-2-macroglobulin bait region" evidence="4">
    <location>
        <begin position="917"/>
        <end position="1059"/>
    </location>
</feature>
<comment type="caution">
    <text evidence="6">The sequence shown here is derived from an EMBL/GenBank/DDBJ whole genome shotgun (WGS) entry which is preliminary data.</text>
</comment>
<accession>A0A5B3G1U3</accession>
<dbReference type="InterPro" id="IPR011626">
    <property type="entry name" value="Alpha-macroglobulin_TED"/>
</dbReference>
<dbReference type="InterPro" id="IPR002890">
    <property type="entry name" value="MG2"/>
</dbReference>
<dbReference type="PANTHER" id="PTHR40094">
    <property type="entry name" value="ALPHA-2-MACROGLOBULIN HOMOLOG"/>
    <property type="match status" value="1"/>
</dbReference>
<dbReference type="Proteomes" id="UP000323567">
    <property type="component" value="Unassembled WGS sequence"/>
</dbReference>
<dbReference type="SMART" id="SM01419">
    <property type="entry name" value="Thiol-ester_cl"/>
    <property type="match status" value="1"/>
</dbReference>
<gene>
    <name evidence="6" type="ORF">F2Y13_11655</name>
</gene>
<dbReference type="CDD" id="cd02891">
    <property type="entry name" value="A2M_like"/>
    <property type="match status" value="1"/>
</dbReference>
<dbReference type="InterPro" id="IPR041203">
    <property type="entry name" value="Bact_A2M_MG5"/>
</dbReference>
<organism evidence="6 7">
    <name type="scientific">Alistipes shahii</name>
    <dbReference type="NCBI Taxonomy" id="328814"/>
    <lineage>
        <taxon>Bacteria</taxon>
        <taxon>Pseudomonadati</taxon>
        <taxon>Bacteroidota</taxon>
        <taxon>Bacteroidia</taxon>
        <taxon>Bacteroidales</taxon>
        <taxon>Rikenellaceae</taxon>
        <taxon>Alistipes</taxon>
    </lineage>
</organism>
<dbReference type="InterPro" id="IPR008930">
    <property type="entry name" value="Terpenoid_cyclase/PrenylTrfase"/>
</dbReference>
<feature type="signal peptide" evidence="3">
    <location>
        <begin position="1"/>
        <end position="25"/>
    </location>
</feature>
<feature type="domain" description="Alpha-2-macroglobulin" evidence="5">
    <location>
        <begin position="1122"/>
        <end position="1211"/>
    </location>
</feature>
<proteinExistence type="inferred from homology"/>
<dbReference type="GO" id="GO:0004866">
    <property type="term" value="F:endopeptidase inhibitor activity"/>
    <property type="evidence" value="ECO:0007669"/>
    <property type="project" value="InterPro"/>
</dbReference>
<dbReference type="InterPro" id="IPR047565">
    <property type="entry name" value="Alpha-macroglob_thiol-ester_cl"/>
</dbReference>
<dbReference type="Pfam" id="PF01835">
    <property type="entry name" value="MG2"/>
    <property type="match status" value="1"/>
</dbReference>
<evidence type="ECO:0000313" key="6">
    <source>
        <dbReference type="EMBL" id="KAA2367548.1"/>
    </source>
</evidence>
<dbReference type="Gene3D" id="1.50.10.20">
    <property type="match status" value="1"/>
</dbReference>
<dbReference type="SUPFAM" id="SSF48239">
    <property type="entry name" value="Terpenoid cyclases/Protein prenyltransferases"/>
    <property type="match status" value="1"/>
</dbReference>
<evidence type="ECO:0000259" key="5">
    <source>
        <dbReference type="SMART" id="SM01360"/>
    </source>
</evidence>
<evidence type="ECO:0000313" key="7">
    <source>
        <dbReference type="Proteomes" id="UP000323567"/>
    </source>
</evidence>
<evidence type="ECO:0000259" key="4">
    <source>
        <dbReference type="SMART" id="SM01359"/>
    </source>
</evidence>
<name>A0A5B3G1U3_9BACT</name>
<dbReference type="PANTHER" id="PTHR40094:SF1">
    <property type="entry name" value="UBIQUITIN DOMAIN-CONTAINING PROTEIN"/>
    <property type="match status" value="1"/>
</dbReference>
<dbReference type="PROSITE" id="PS51257">
    <property type="entry name" value="PROKAR_LIPOPROTEIN"/>
    <property type="match status" value="1"/>
</dbReference>
<dbReference type="GO" id="GO:0005615">
    <property type="term" value="C:extracellular space"/>
    <property type="evidence" value="ECO:0007669"/>
    <property type="project" value="InterPro"/>
</dbReference>
<dbReference type="Pfam" id="PF07678">
    <property type="entry name" value="TED_complement"/>
    <property type="match status" value="1"/>
</dbReference>
<dbReference type="InterPro" id="IPR011625">
    <property type="entry name" value="A2M_N_BRD"/>
</dbReference>
<dbReference type="Pfam" id="PF11974">
    <property type="entry name" value="bMG3"/>
    <property type="match status" value="1"/>
</dbReference>
<dbReference type="Pfam" id="PF07703">
    <property type="entry name" value="A2M_BRD"/>
    <property type="match status" value="1"/>
</dbReference>
<dbReference type="SMART" id="SM01360">
    <property type="entry name" value="A2M"/>
    <property type="match status" value="1"/>
</dbReference>
<feature type="chain" id="PRO_5022864085" evidence="3">
    <location>
        <begin position="26"/>
        <end position="1756"/>
    </location>
</feature>
<dbReference type="Pfam" id="PF17973">
    <property type="entry name" value="bMG10"/>
    <property type="match status" value="1"/>
</dbReference>
<dbReference type="Pfam" id="PF17962">
    <property type="entry name" value="bMG6"/>
    <property type="match status" value="1"/>
</dbReference>
<dbReference type="Pfam" id="PF00207">
    <property type="entry name" value="A2M"/>
    <property type="match status" value="1"/>
</dbReference>
<dbReference type="Gene3D" id="2.60.40.10">
    <property type="entry name" value="Immunoglobulins"/>
    <property type="match status" value="1"/>
</dbReference>
<comment type="similarity">
    <text evidence="1">Belongs to the protease inhibitor I39 (alpha-2-macroglobulin) family. Bacterial alpha-2-macroglobulin subfamily.</text>
</comment>
<evidence type="ECO:0000256" key="2">
    <source>
        <dbReference type="ARBA" id="ARBA00022729"/>
    </source>
</evidence>
<dbReference type="SMART" id="SM01359">
    <property type="entry name" value="A2M_N_2"/>
    <property type="match status" value="1"/>
</dbReference>
<dbReference type="InterPro" id="IPR001599">
    <property type="entry name" value="Macroglobln_a2"/>
</dbReference>
<dbReference type="InterPro" id="IPR041462">
    <property type="entry name" value="Bact_A2M_MG6"/>
</dbReference>
<dbReference type="RefSeq" id="WP_149887640.1">
    <property type="nucleotide sequence ID" value="NZ_VVXK01000018.1"/>
</dbReference>
<evidence type="ECO:0000256" key="1">
    <source>
        <dbReference type="ARBA" id="ARBA00010556"/>
    </source>
</evidence>
<dbReference type="EMBL" id="VVXK01000018">
    <property type="protein sequence ID" value="KAA2367548.1"/>
    <property type="molecule type" value="Genomic_DNA"/>
</dbReference>
<reference evidence="6 7" key="1">
    <citation type="journal article" date="2019" name="Nat. Med.">
        <title>A library of human gut bacterial isolates paired with longitudinal multiomics data enables mechanistic microbiome research.</title>
        <authorList>
            <person name="Poyet M."/>
            <person name="Groussin M."/>
            <person name="Gibbons S.M."/>
            <person name="Avila-Pacheco J."/>
            <person name="Jiang X."/>
            <person name="Kearney S.M."/>
            <person name="Perrotta A.R."/>
            <person name="Berdy B."/>
            <person name="Zhao S."/>
            <person name="Lieberman T.D."/>
            <person name="Swanson P.K."/>
            <person name="Smith M."/>
            <person name="Roesemann S."/>
            <person name="Alexander J.E."/>
            <person name="Rich S.A."/>
            <person name="Livny J."/>
            <person name="Vlamakis H."/>
            <person name="Clish C."/>
            <person name="Bullock K."/>
            <person name="Deik A."/>
            <person name="Scott J."/>
            <person name="Pierce K.A."/>
            <person name="Xavier R.J."/>
            <person name="Alm E.J."/>
        </authorList>
    </citation>
    <scope>NUCLEOTIDE SEQUENCE [LARGE SCALE GENOMIC DNA]</scope>
    <source>
        <strain evidence="6 7">BIOML-A2</strain>
    </source>
</reference>
<dbReference type="InterPro" id="IPR051802">
    <property type="entry name" value="YfhM-like"/>
</dbReference>
<dbReference type="Pfam" id="PF17972">
    <property type="entry name" value="bMG5"/>
    <property type="match status" value="1"/>
</dbReference>
<dbReference type="InterPro" id="IPR013783">
    <property type="entry name" value="Ig-like_fold"/>
</dbReference>
<dbReference type="InterPro" id="IPR041246">
    <property type="entry name" value="Bact_MG10"/>
</dbReference>
<dbReference type="InterPro" id="IPR021868">
    <property type="entry name" value="Alpha_2_Macroglob_MG3"/>
</dbReference>